<dbReference type="Proteomes" id="UP000623215">
    <property type="component" value="Unassembled WGS sequence"/>
</dbReference>
<evidence type="ECO:0000313" key="2">
    <source>
        <dbReference type="EMBL" id="HIQ32855.1"/>
    </source>
</evidence>
<reference evidence="2" key="1">
    <citation type="journal article" date="2020" name="ISME J.">
        <title>Gammaproteobacteria mediating utilization of methyl-, sulfur- and petroleum organic compounds in deep ocean hydrothermal plumes.</title>
        <authorList>
            <person name="Zhou Z."/>
            <person name="Liu Y."/>
            <person name="Pan J."/>
            <person name="Cron B.R."/>
            <person name="Toner B.M."/>
            <person name="Anantharaman K."/>
            <person name="Breier J.A."/>
            <person name="Dick G.J."/>
            <person name="Li M."/>
        </authorList>
    </citation>
    <scope>NUCLEOTIDE SEQUENCE</scope>
    <source>
        <strain evidence="2">SZUA-1534</strain>
    </source>
</reference>
<dbReference type="PANTHER" id="PTHR11647">
    <property type="entry name" value="HYDRANTOINASE/DIHYDROPYRIMIDINASE FAMILY MEMBER"/>
    <property type="match status" value="1"/>
</dbReference>
<evidence type="ECO:0000313" key="3">
    <source>
        <dbReference type="Proteomes" id="UP000623215"/>
    </source>
</evidence>
<dbReference type="InterPro" id="IPR011059">
    <property type="entry name" value="Metal-dep_hydrolase_composite"/>
</dbReference>
<feature type="non-terminal residue" evidence="2">
    <location>
        <position position="147"/>
    </location>
</feature>
<evidence type="ECO:0000259" key="1">
    <source>
        <dbReference type="Pfam" id="PF07969"/>
    </source>
</evidence>
<dbReference type="EMBL" id="DQVW01000100">
    <property type="protein sequence ID" value="HIQ32855.1"/>
    <property type="molecule type" value="Genomic_DNA"/>
</dbReference>
<proteinExistence type="predicted"/>
<organism evidence="2 3">
    <name type="scientific">Methanothermococcus okinawensis</name>
    <dbReference type="NCBI Taxonomy" id="155863"/>
    <lineage>
        <taxon>Archaea</taxon>
        <taxon>Methanobacteriati</taxon>
        <taxon>Methanobacteriota</taxon>
        <taxon>Methanomada group</taxon>
        <taxon>Methanococci</taxon>
        <taxon>Methanococcales</taxon>
        <taxon>Methanococcaceae</taxon>
        <taxon>Methanothermococcus</taxon>
    </lineage>
</organism>
<accession>A0A833EBF4</accession>
<dbReference type="InterPro" id="IPR013108">
    <property type="entry name" value="Amidohydro_3"/>
</dbReference>
<dbReference type="GO" id="GO:0016810">
    <property type="term" value="F:hydrolase activity, acting on carbon-nitrogen (but not peptide) bonds"/>
    <property type="evidence" value="ECO:0007669"/>
    <property type="project" value="InterPro"/>
</dbReference>
<sequence length="147" mass="16188">MEYIIKNGIVFDPLNKIDGEQMDICIKDGVIVESVSEDAKVIDASGCVVMAGGIDSHTHISGPKVNTGRMMRPEDSYKEIYLKRGLKPGTGFSVPTTYKTGYQYCEMGYTLAIEAAMPPLKAKHVHDEFVDIPQIDKGALTLFGNNW</sequence>
<dbReference type="InterPro" id="IPR050378">
    <property type="entry name" value="Metallo-dep_Hydrolases_sf"/>
</dbReference>
<dbReference type="Pfam" id="PF07969">
    <property type="entry name" value="Amidohydro_3"/>
    <property type="match status" value="1"/>
</dbReference>
<feature type="domain" description="Amidohydrolase 3" evidence="1">
    <location>
        <begin position="40"/>
        <end position="146"/>
    </location>
</feature>
<comment type="caution">
    <text evidence="2">The sequence shown here is derived from an EMBL/GenBank/DDBJ whole genome shotgun (WGS) entry which is preliminary data.</text>
</comment>
<dbReference type="PANTHER" id="PTHR11647:SF1">
    <property type="entry name" value="COLLAPSIN RESPONSE MEDIATOR PROTEIN"/>
    <property type="match status" value="1"/>
</dbReference>
<dbReference type="SUPFAM" id="SSF51338">
    <property type="entry name" value="Composite domain of metallo-dependent hydrolases"/>
    <property type="match status" value="1"/>
</dbReference>
<dbReference type="AlphaFoldDB" id="A0A833EBF4"/>
<dbReference type="Gene3D" id="2.30.40.10">
    <property type="entry name" value="Urease, subunit C, domain 1"/>
    <property type="match status" value="1"/>
</dbReference>
<protein>
    <submittedName>
        <fullName evidence="2">Formylmethanofuran dehydrogenase subunit A</fullName>
    </submittedName>
</protein>
<name>A0A833EBF4_9EURY</name>
<gene>
    <name evidence="2" type="ORF">EYH55_05190</name>
</gene>